<evidence type="ECO:0000313" key="1">
    <source>
        <dbReference type="EMBL" id="VVW69441.1"/>
    </source>
</evidence>
<dbReference type="AlphaFoldDB" id="A0A5K1G298"/>
<dbReference type="Pfam" id="PF07911">
    <property type="entry name" value="DUF1677"/>
    <property type="match status" value="1"/>
</dbReference>
<dbReference type="InterPro" id="IPR012876">
    <property type="entry name" value="DUF1677_pln"/>
</dbReference>
<reference evidence="1" key="1">
    <citation type="submission" date="2019-09" db="EMBL/GenBank/DDBJ databases">
        <authorList>
            <person name="Zhang L."/>
        </authorList>
    </citation>
    <scope>NUCLEOTIDE SEQUENCE</scope>
</reference>
<accession>A0A5K1G298</accession>
<dbReference type="OrthoDB" id="1911663at2759"/>
<dbReference type="PANTHER" id="PTHR33108:SF32">
    <property type="entry name" value="DUF1677 FAMILY PROTEIN (DUF1677)"/>
    <property type="match status" value="1"/>
</dbReference>
<dbReference type="PANTHER" id="PTHR33108">
    <property type="entry name" value="OS01G0745000 PROTEIN"/>
    <property type="match status" value="1"/>
</dbReference>
<dbReference type="OMA" id="HMNFCKN"/>
<dbReference type="Gramene" id="NC8G0212900.1">
    <property type="protein sequence ID" value="NC8G0212900.1:cds"/>
    <property type="gene ID" value="NC8G0212900"/>
</dbReference>
<gene>
    <name evidence="1" type="ORF">NYM_LOCUS25214</name>
</gene>
<name>A0A5K1G298_9MAGN</name>
<evidence type="ECO:0008006" key="2">
    <source>
        <dbReference type="Google" id="ProtNLM"/>
    </source>
</evidence>
<dbReference type="EMBL" id="LR721786">
    <property type="protein sequence ID" value="VVW69441.1"/>
    <property type="molecule type" value="Genomic_DNA"/>
</dbReference>
<protein>
    <recommendedName>
        <fullName evidence="2">DUF1677 domain-containing protein</fullName>
    </recommendedName>
</protein>
<proteinExistence type="predicted"/>
<organism evidence="1">
    <name type="scientific">Nymphaea colorata</name>
    <name type="common">pocket water lily</name>
    <dbReference type="NCBI Taxonomy" id="210225"/>
    <lineage>
        <taxon>Eukaryota</taxon>
        <taxon>Viridiplantae</taxon>
        <taxon>Streptophyta</taxon>
        <taxon>Embryophyta</taxon>
        <taxon>Tracheophyta</taxon>
        <taxon>Spermatophyta</taxon>
        <taxon>Magnoliopsida</taxon>
        <taxon>Nymphaeales</taxon>
        <taxon>Nymphaeaceae</taxon>
        <taxon>Nymphaea</taxon>
    </lineage>
</organism>
<sequence length="154" mass="16569">MAPILLSDAPAPESHVATIPVAGKCVVAVELEVAVCDCCGLQEECTPEYVEMVRERFHGKWICGLCAEAVKDEVYRSNRLIGTEEALNLHMNFCKNFRSSDPATHLISAVRQLLRRSLEGPRTLGSAPSSPVAKGGVRASALSRSGSCVPTFAR</sequence>